<dbReference type="AlphaFoldDB" id="A0A4Q7NFS4"/>
<dbReference type="Proteomes" id="UP000293638">
    <property type="component" value="Unassembled WGS sequence"/>
</dbReference>
<sequence>MPSTATPVLTATGPYGLVLPDLDDVRESVCRVDPDGEAAWTGVLARAGLSGAETDRDSLERALRALEERSPVGALCARALRIRLNSYDHLAHAQALVRSTA</sequence>
<protein>
    <submittedName>
        <fullName evidence="1">Uncharacterized protein</fullName>
    </submittedName>
</protein>
<evidence type="ECO:0000313" key="2">
    <source>
        <dbReference type="Proteomes" id="UP000293638"/>
    </source>
</evidence>
<proteinExistence type="predicted"/>
<comment type="caution">
    <text evidence="1">The sequence shown here is derived from an EMBL/GenBank/DDBJ whole genome shotgun (WGS) entry which is preliminary data.</text>
</comment>
<gene>
    <name evidence="1" type="ORF">EV189_3162</name>
</gene>
<dbReference type="RefSeq" id="WP_130493912.1">
    <property type="nucleotide sequence ID" value="NZ_SGXD01000004.1"/>
</dbReference>
<name>A0A4Q7NFS4_9ACTN</name>
<organism evidence="1 2">
    <name type="scientific">Motilibacter rhizosphaerae</name>
    <dbReference type="NCBI Taxonomy" id="598652"/>
    <lineage>
        <taxon>Bacteria</taxon>
        <taxon>Bacillati</taxon>
        <taxon>Actinomycetota</taxon>
        <taxon>Actinomycetes</taxon>
        <taxon>Motilibacterales</taxon>
        <taxon>Motilibacteraceae</taxon>
        <taxon>Motilibacter</taxon>
    </lineage>
</organism>
<reference evidence="1 2" key="1">
    <citation type="submission" date="2019-02" db="EMBL/GenBank/DDBJ databases">
        <title>Genomic Encyclopedia of Type Strains, Phase IV (KMG-IV): sequencing the most valuable type-strain genomes for metagenomic binning, comparative biology and taxonomic classification.</title>
        <authorList>
            <person name="Goeker M."/>
        </authorList>
    </citation>
    <scope>NUCLEOTIDE SEQUENCE [LARGE SCALE GENOMIC DNA]</scope>
    <source>
        <strain evidence="1 2">DSM 45622</strain>
    </source>
</reference>
<dbReference type="EMBL" id="SGXD01000004">
    <property type="protein sequence ID" value="RZS82767.1"/>
    <property type="molecule type" value="Genomic_DNA"/>
</dbReference>
<accession>A0A4Q7NFS4</accession>
<evidence type="ECO:0000313" key="1">
    <source>
        <dbReference type="EMBL" id="RZS82767.1"/>
    </source>
</evidence>
<dbReference type="OrthoDB" id="5188702at2"/>
<keyword evidence="2" id="KW-1185">Reference proteome</keyword>